<protein>
    <submittedName>
        <fullName evidence="2">Uncharacterized protein</fullName>
    </submittedName>
</protein>
<evidence type="ECO:0000256" key="1">
    <source>
        <dbReference type="SAM" id="MobiDB-lite"/>
    </source>
</evidence>
<keyword evidence="3" id="KW-1185">Reference proteome</keyword>
<organism evidence="2 3">
    <name type="scientific">Trichinella zimbabwensis</name>
    <dbReference type="NCBI Taxonomy" id="268475"/>
    <lineage>
        <taxon>Eukaryota</taxon>
        <taxon>Metazoa</taxon>
        <taxon>Ecdysozoa</taxon>
        <taxon>Nematoda</taxon>
        <taxon>Enoplea</taxon>
        <taxon>Dorylaimia</taxon>
        <taxon>Trichinellida</taxon>
        <taxon>Trichinellidae</taxon>
        <taxon>Trichinella</taxon>
    </lineage>
</organism>
<dbReference type="AlphaFoldDB" id="A0A0V1G8X4"/>
<accession>A0A0V1G8X4</accession>
<sequence>MNMSHVREGGEEEQTKRKGVKWGGGMTALTSYR</sequence>
<dbReference type="Proteomes" id="UP000055024">
    <property type="component" value="Unassembled WGS sequence"/>
</dbReference>
<name>A0A0V1G8X4_9BILA</name>
<evidence type="ECO:0000313" key="2">
    <source>
        <dbReference type="EMBL" id="KRY94740.1"/>
    </source>
</evidence>
<reference evidence="2 3" key="1">
    <citation type="submission" date="2015-01" db="EMBL/GenBank/DDBJ databases">
        <title>Evolution of Trichinella species and genotypes.</title>
        <authorList>
            <person name="Korhonen P.K."/>
            <person name="Edoardo P."/>
            <person name="Giuseppe L.R."/>
            <person name="Gasser R.B."/>
        </authorList>
    </citation>
    <scope>NUCLEOTIDE SEQUENCE [LARGE SCALE GENOMIC DNA]</scope>
    <source>
        <strain evidence="2">ISS1029</strain>
    </source>
</reference>
<feature type="compositionally biased region" description="Basic and acidic residues" evidence="1">
    <location>
        <begin position="1"/>
        <end position="16"/>
    </location>
</feature>
<feature type="region of interest" description="Disordered" evidence="1">
    <location>
        <begin position="1"/>
        <end position="33"/>
    </location>
</feature>
<comment type="caution">
    <text evidence="2">The sequence shown here is derived from an EMBL/GenBank/DDBJ whole genome shotgun (WGS) entry which is preliminary data.</text>
</comment>
<dbReference type="EMBL" id="JYDP01004619">
    <property type="protein sequence ID" value="KRY94740.1"/>
    <property type="molecule type" value="Genomic_DNA"/>
</dbReference>
<evidence type="ECO:0000313" key="3">
    <source>
        <dbReference type="Proteomes" id="UP000055024"/>
    </source>
</evidence>
<gene>
    <name evidence="2" type="ORF">T11_5352</name>
</gene>
<proteinExistence type="predicted"/>